<feature type="binding site" evidence="7">
    <location>
        <position position="139"/>
    </location>
    <ligand>
        <name>a divalent metal cation</name>
        <dbReference type="ChEBI" id="CHEBI:60240"/>
    </ligand>
</feature>
<dbReference type="GO" id="GO:0016616">
    <property type="term" value="F:oxidoreductase activity, acting on the CH-OH group of donors, NAD or NADP as acceptor"/>
    <property type="evidence" value="ECO:0007669"/>
    <property type="project" value="InterPro"/>
</dbReference>
<feature type="active site" description="Proton acceptor" evidence="5">
    <location>
        <position position="96"/>
    </location>
</feature>
<dbReference type="PIRSF" id="PIRSF000106">
    <property type="entry name" value="ME"/>
    <property type="match status" value="1"/>
</dbReference>
<dbReference type="PANTHER" id="PTHR43237">
    <property type="entry name" value="NADP-DEPENDENT MALIC ENZYME"/>
    <property type="match status" value="1"/>
</dbReference>
<dbReference type="InterPro" id="IPR045213">
    <property type="entry name" value="Malic_NAD-bd_bact_type"/>
</dbReference>
<proteinExistence type="inferred from homology"/>
<protein>
    <submittedName>
        <fullName evidence="10">Malic enzyme</fullName>
    </submittedName>
</protein>
<evidence type="ECO:0000259" key="8">
    <source>
        <dbReference type="SMART" id="SM00919"/>
    </source>
</evidence>
<evidence type="ECO:0000256" key="5">
    <source>
        <dbReference type="PIRSR" id="PIRSR000106-1"/>
    </source>
</evidence>
<dbReference type="CDD" id="cd05311">
    <property type="entry name" value="NAD_bind_2_malic_enz"/>
    <property type="match status" value="1"/>
</dbReference>
<evidence type="ECO:0000313" key="10">
    <source>
        <dbReference type="EMBL" id="NEX60743.1"/>
    </source>
</evidence>
<feature type="binding site" evidence="7">
    <location>
        <position position="164"/>
    </location>
    <ligand>
        <name>a divalent metal cation</name>
        <dbReference type="ChEBI" id="CHEBI:60240"/>
    </ligand>
</feature>
<keyword evidence="3 7" id="KW-0479">Metal-binding</keyword>
<dbReference type="SMART" id="SM00919">
    <property type="entry name" value="Malic_M"/>
    <property type="match status" value="1"/>
</dbReference>
<dbReference type="Gene3D" id="3.40.50.720">
    <property type="entry name" value="NAD(P)-binding Rossmann-like Domain"/>
    <property type="match status" value="1"/>
</dbReference>
<evidence type="ECO:0000256" key="7">
    <source>
        <dbReference type="PIRSR" id="PIRSR000106-3"/>
    </source>
</evidence>
<feature type="domain" description="Malic enzyme N-terminal" evidence="9">
    <location>
        <begin position="20"/>
        <end position="153"/>
    </location>
</feature>
<dbReference type="InterPro" id="IPR046346">
    <property type="entry name" value="Aminoacid_DH-like_N_sf"/>
</dbReference>
<dbReference type="InterPro" id="IPR036291">
    <property type="entry name" value="NAD(P)-bd_dom_sf"/>
</dbReference>
<evidence type="ECO:0000256" key="1">
    <source>
        <dbReference type="ARBA" id="ARBA00001936"/>
    </source>
</evidence>
<dbReference type="Pfam" id="PF03949">
    <property type="entry name" value="Malic_M"/>
    <property type="match status" value="1"/>
</dbReference>
<comment type="cofactor">
    <cofactor evidence="7">
        <name>Mg(2+)</name>
        <dbReference type="ChEBI" id="CHEBI:18420"/>
    </cofactor>
    <cofactor evidence="7">
        <name>Mn(2+)</name>
        <dbReference type="ChEBI" id="CHEBI:29035"/>
    </cofactor>
    <text evidence="7">Divalent metal cations. Prefers magnesium or manganese.</text>
</comment>
<dbReference type="Pfam" id="PF00390">
    <property type="entry name" value="malic"/>
    <property type="match status" value="1"/>
</dbReference>
<sequence>MTTLEHNALQYHAARDARPAGKIAIQVTKPVDSQDDLSLAYSPGVAVPCMEINRDPAKAYDYTAKGNLVGVITNGTAVLGLGDIGALAGKPVMEGKAVLFKKFAGIDAFDIEIDETDPKKLVEVIAALHPTFGGINLEDIKAPECFQVERSLRERLSIPVFHDDQHGTAIVVGAGFLNALRLTGRDISLAKIVCSGAGAAALACLDMLVDLGVPRKNITVCDSRGVLTTSRDLSEEKRAWAQDTQASTLGEVIGMADVFLGLSGPGLLSQDDVRKMAARPIVFALANPEPELRPERIREAAPDAIVATGRSDYPNQINNALCFPYLFRAALDVAATTINQAMKRACVVALAEMAATDAQFGTEYIVPSLLDKRLLTGVTPLIAAAAVESGVARQVWDQQVYRGRLEALAKTLI</sequence>
<dbReference type="InterPro" id="IPR051674">
    <property type="entry name" value="Malate_Decarboxylase"/>
</dbReference>
<feature type="binding site" evidence="7">
    <location>
        <position position="138"/>
    </location>
    <ligand>
        <name>a divalent metal cation</name>
        <dbReference type="ChEBI" id="CHEBI:60240"/>
    </ligand>
</feature>
<evidence type="ECO:0000256" key="2">
    <source>
        <dbReference type="ARBA" id="ARBA00008785"/>
    </source>
</evidence>
<evidence type="ECO:0000256" key="6">
    <source>
        <dbReference type="PIRSR" id="PIRSR000106-2"/>
    </source>
</evidence>
<feature type="domain" description="Malic enzyme NAD-binding" evidence="8">
    <location>
        <begin position="165"/>
        <end position="387"/>
    </location>
</feature>
<dbReference type="EMBL" id="JAAIVB010000014">
    <property type="protein sequence ID" value="NEX60743.1"/>
    <property type="molecule type" value="Genomic_DNA"/>
</dbReference>
<dbReference type="InterPro" id="IPR037062">
    <property type="entry name" value="Malic_N_dom_sf"/>
</dbReference>
<comment type="caution">
    <text evidence="10">The sequence shown here is derived from an EMBL/GenBank/DDBJ whole genome shotgun (WGS) entry which is preliminary data.</text>
</comment>
<keyword evidence="11" id="KW-1185">Reference proteome</keyword>
<dbReference type="SUPFAM" id="SSF51735">
    <property type="entry name" value="NAD(P)-binding Rossmann-fold domains"/>
    <property type="match status" value="1"/>
</dbReference>
<dbReference type="Proteomes" id="UP000482155">
    <property type="component" value="Unassembled WGS sequence"/>
</dbReference>
<dbReference type="SUPFAM" id="SSF53223">
    <property type="entry name" value="Aminoacid dehydrogenase-like, N-terminal domain"/>
    <property type="match status" value="1"/>
</dbReference>
<organism evidence="10 11">
    <name type="scientific">Noviherbaspirillum galbum</name>
    <dbReference type="NCBI Taxonomy" id="2709383"/>
    <lineage>
        <taxon>Bacteria</taxon>
        <taxon>Pseudomonadati</taxon>
        <taxon>Pseudomonadota</taxon>
        <taxon>Betaproteobacteria</taxon>
        <taxon>Burkholderiales</taxon>
        <taxon>Oxalobacteraceae</taxon>
        <taxon>Noviherbaspirillum</taxon>
    </lineage>
</organism>
<dbReference type="InterPro" id="IPR001891">
    <property type="entry name" value="Malic_OxRdtase"/>
</dbReference>
<gene>
    <name evidence="10" type="ORF">G3574_06610</name>
</gene>
<dbReference type="RefSeq" id="WP_163961277.1">
    <property type="nucleotide sequence ID" value="NZ_JAAIVB010000014.1"/>
</dbReference>
<dbReference type="GO" id="GO:0046872">
    <property type="term" value="F:metal ion binding"/>
    <property type="evidence" value="ECO:0007669"/>
    <property type="project" value="UniProtKB-KW"/>
</dbReference>
<feature type="active site" description="Proton donor" evidence="5">
    <location>
        <position position="41"/>
    </location>
</feature>
<dbReference type="Gene3D" id="3.40.50.10380">
    <property type="entry name" value="Malic enzyme, N-terminal domain"/>
    <property type="match status" value="1"/>
</dbReference>
<dbReference type="InterPro" id="IPR012301">
    <property type="entry name" value="Malic_N_dom"/>
</dbReference>
<feature type="binding site" evidence="6">
    <location>
        <position position="318"/>
    </location>
    <ligand>
        <name>(S)-malate</name>
        <dbReference type="ChEBI" id="CHEBI:15589"/>
    </ligand>
</feature>
<reference evidence="10 11" key="1">
    <citation type="submission" date="2020-02" db="EMBL/GenBank/DDBJ databases">
        <authorList>
            <person name="Kim M.K."/>
        </authorList>
    </citation>
    <scope>NUCLEOTIDE SEQUENCE [LARGE SCALE GENOMIC DNA]</scope>
    <source>
        <strain evidence="10 11">17J57-3</strain>
    </source>
</reference>
<evidence type="ECO:0000259" key="9">
    <source>
        <dbReference type="SMART" id="SM01274"/>
    </source>
</evidence>
<dbReference type="GO" id="GO:0004470">
    <property type="term" value="F:malic enzyme activity"/>
    <property type="evidence" value="ECO:0007669"/>
    <property type="project" value="InterPro"/>
</dbReference>
<name>A0A6B3SJ51_9BURK</name>
<dbReference type="GO" id="GO:0051287">
    <property type="term" value="F:NAD binding"/>
    <property type="evidence" value="ECO:0007669"/>
    <property type="project" value="InterPro"/>
</dbReference>
<evidence type="ECO:0000313" key="11">
    <source>
        <dbReference type="Proteomes" id="UP000482155"/>
    </source>
</evidence>
<dbReference type="InterPro" id="IPR012302">
    <property type="entry name" value="Malic_NAD-bd"/>
</dbReference>
<comment type="similarity">
    <text evidence="2">Belongs to the malic enzymes family.</text>
</comment>
<dbReference type="SMART" id="SM01274">
    <property type="entry name" value="malic"/>
    <property type="match status" value="1"/>
</dbReference>
<evidence type="ECO:0000256" key="3">
    <source>
        <dbReference type="ARBA" id="ARBA00022723"/>
    </source>
</evidence>
<feature type="binding site" evidence="6">
    <location>
        <position position="287"/>
    </location>
    <ligand>
        <name>(S)-malate</name>
        <dbReference type="ChEBI" id="CHEBI:15589"/>
    </ligand>
</feature>
<dbReference type="AlphaFoldDB" id="A0A6B3SJ51"/>
<keyword evidence="4" id="KW-0560">Oxidoreductase</keyword>
<accession>A0A6B3SJ51</accession>
<dbReference type="FunFam" id="3.40.50.720:FF:000095">
    <property type="entry name" value="NADP-dependent malic enzyme"/>
    <property type="match status" value="1"/>
</dbReference>
<comment type="cofactor">
    <cofactor evidence="1">
        <name>Mn(2+)</name>
        <dbReference type="ChEBI" id="CHEBI:29035"/>
    </cofactor>
</comment>
<evidence type="ECO:0000256" key="4">
    <source>
        <dbReference type="ARBA" id="ARBA00023002"/>
    </source>
</evidence>
<dbReference type="PANTHER" id="PTHR43237:SF4">
    <property type="entry name" value="NADP-DEPENDENT MALIC ENZYME"/>
    <property type="match status" value="1"/>
</dbReference>
<dbReference type="FunFam" id="3.40.50.10380:FF:000003">
    <property type="entry name" value="NADP-dependent malic enzyme"/>
    <property type="match status" value="1"/>
</dbReference>